<feature type="binding site" evidence="4">
    <location>
        <position position="349"/>
    </location>
    <ligand>
        <name>substrate</name>
    </ligand>
</feature>
<evidence type="ECO:0000313" key="10">
    <source>
        <dbReference type="Proteomes" id="UP001193501"/>
    </source>
</evidence>
<feature type="domain" description="Aminotransferase class V" evidence="8">
    <location>
        <begin position="70"/>
        <end position="333"/>
    </location>
</feature>
<organism evidence="9 10">
    <name type="scientific">Stagnihabitans tardus</name>
    <dbReference type="NCBI Taxonomy" id="2699202"/>
    <lineage>
        <taxon>Bacteria</taxon>
        <taxon>Pseudomonadati</taxon>
        <taxon>Pseudomonadota</taxon>
        <taxon>Alphaproteobacteria</taxon>
        <taxon>Rhodobacterales</taxon>
        <taxon>Paracoccaceae</taxon>
        <taxon>Stagnihabitans</taxon>
    </lineage>
</organism>
<dbReference type="PIRSF" id="PIRSF000524">
    <property type="entry name" value="SPT"/>
    <property type="match status" value="1"/>
</dbReference>
<protein>
    <submittedName>
        <fullName evidence="9">Aminotransferase class V-fold PLP-dependent enzyme</fullName>
    </submittedName>
</protein>
<evidence type="ECO:0000256" key="2">
    <source>
        <dbReference type="ARBA" id="ARBA00009236"/>
    </source>
</evidence>
<dbReference type="AlphaFoldDB" id="A0AAE4YCA0"/>
<dbReference type="SUPFAM" id="SSF53383">
    <property type="entry name" value="PLP-dependent transferases"/>
    <property type="match status" value="1"/>
</dbReference>
<dbReference type="InterPro" id="IPR015421">
    <property type="entry name" value="PyrdxlP-dep_Trfase_major"/>
</dbReference>
<keyword evidence="9" id="KW-0808">Transferase</keyword>
<sequence length="391" mass="41413">MTGRHYTAIPGPSVLPDRVLAAMHRAAPDIYAPEIEAMAAGIATDLKTLAGTRGNLAMYLCNGHGTWEAMATNLFSPGDPVLLLACGTFGHGWANVLRGLGLDPQVIDFGLRSPADPEAVTKALRAAPATRAVLVTHVDTATSVRSDVAAIRAAMDAAGSDALLALDCVASLGCDEVRMDDWGVDVLLGASQKGLMTPPGMGFVWFSDKARAAGEGARLRTPYWDWTRRADPAEFWQYWFGTAPTHHLYGLRESLTMILREEGLPALWARHERLAQAVWAAVEAWGRGNPEIRLNVADPEARGRSVTSVQFGAPHAAALRDWVTAHGLTLGVGLGMGTEADPKASGWLRIAHMGHVNGHMTLGALAVIEAGLQALGIPHGQGALEAAAKVI</sequence>
<dbReference type="Proteomes" id="UP001193501">
    <property type="component" value="Unassembled WGS sequence"/>
</dbReference>
<dbReference type="RefSeq" id="WP_168775552.1">
    <property type="nucleotide sequence ID" value="NZ_JAABNR010000013.1"/>
</dbReference>
<evidence type="ECO:0000256" key="7">
    <source>
        <dbReference type="RuleBase" id="RU004504"/>
    </source>
</evidence>
<dbReference type="InterPro" id="IPR015424">
    <property type="entry name" value="PyrdxlP-dep_Trfase"/>
</dbReference>
<dbReference type="Gene3D" id="3.90.1150.10">
    <property type="entry name" value="Aspartate Aminotransferase, domain 1"/>
    <property type="match status" value="1"/>
</dbReference>
<dbReference type="EMBL" id="JAABNR010000013">
    <property type="protein sequence ID" value="NBZ88736.1"/>
    <property type="molecule type" value="Genomic_DNA"/>
</dbReference>
<dbReference type="PANTHER" id="PTHR21152">
    <property type="entry name" value="AMINOTRANSFERASE CLASS V"/>
    <property type="match status" value="1"/>
</dbReference>
<evidence type="ECO:0000256" key="5">
    <source>
        <dbReference type="PIRSR" id="PIRSR000524-50"/>
    </source>
</evidence>
<dbReference type="Pfam" id="PF00266">
    <property type="entry name" value="Aminotran_5"/>
    <property type="match status" value="1"/>
</dbReference>
<evidence type="ECO:0000256" key="4">
    <source>
        <dbReference type="PIRSR" id="PIRSR000524-1"/>
    </source>
</evidence>
<evidence type="ECO:0000313" key="9">
    <source>
        <dbReference type="EMBL" id="NBZ88736.1"/>
    </source>
</evidence>
<keyword evidence="3 5" id="KW-0663">Pyridoxal phosphate</keyword>
<dbReference type="InterPro" id="IPR024169">
    <property type="entry name" value="SP_NH2Trfase/AEP_transaminase"/>
</dbReference>
<reference evidence="9" key="1">
    <citation type="submission" date="2020-01" db="EMBL/GenBank/DDBJ databases">
        <authorList>
            <person name="Chen W.-M."/>
        </authorList>
    </citation>
    <scope>NUCLEOTIDE SEQUENCE</scope>
    <source>
        <strain evidence="9">CYK-10</strain>
    </source>
</reference>
<evidence type="ECO:0000256" key="3">
    <source>
        <dbReference type="ARBA" id="ARBA00022898"/>
    </source>
</evidence>
<dbReference type="PROSITE" id="PS00595">
    <property type="entry name" value="AA_TRANSFER_CLASS_5"/>
    <property type="match status" value="1"/>
</dbReference>
<feature type="modified residue" description="N6-(pyridoxal phosphate)lysine" evidence="5">
    <location>
        <position position="193"/>
    </location>
</feature>
<comment type="cofactor">
    <cofactor evidence="1 5 7">
        <name>pyridoxal 5'-phosphate</name>
        <dbReference type="ChEBI" id="CHEBI:597326"/>
    </cofactor>
</comment>
<dbReference type="InterPro" id="IPR015422">
    <property type="entry name" value="PyrdxlP-dep_Trfase_small"/>
</dbReference>
<keyword evidence="9" id="KW-0032">Aminotransferase</keyword>
<proteinExistence type="inferred from homology"/>
<comment type="similarity">
    <text evidence="2 6">Belongs to the class-V pyridoxal-phosphate-dependent aminotransferase family.</text>
</comment>
<dbReference type="GO" id="GO:0008453">
    <property type="term" value="F:alanine-glyoxylate transaminase activity"/>
    <property type="evidence" value="ECO:0007669"/>
    <property type="project" value="TreeGrafter"/>
</dbReference>
<dbReference type="Gene3D" id="3.40.640.10">
    <property type="entry name" value="Type I PLP-dependent aspartate aminotransferase-like (Major domain)"/>
    <property type="match status" value="1"/>
</dbReference>
<dbReference type="GO" id="GO:0004760">
    <property type="term" value="F:L-serine-pyruvate transaminase activity"/>
    <property type="evidence" value="ECO:0007669"/>
    <property type="project" value="TreeGrafter"/>
</dbReference>
<dbReference type="PANTHER" id="PTHR21152:SF40">
    <property type="entry name" value="ALANINE--GLYOXYLATE AMINOTRANSFERASE"/>
    <property type="match status" value="1"/>
</dbReference>
<evidence type="ECO:0000256" key="6">
    <source>
        <dbReference type="RuleBase" id="RU004075"/>
    </source>
</evidence>
<accession>A0AAE4YCA0</accession>
<evidence type="ECO:0000256" key="1">
    <source>
        <dbReference type="ARBA" id="ARBA00001933"/>
    </source>
</evidence>
<dbReference type="InterPro" id="IPR000192">
    <property type="entry name" value="Aminotrans_V_dom"/>
</dbReference>
<comment type="caution">
    <text evidence="9">The sequence shown here is derived from an EMBL/GenBank/DDBJ whole genome shotgun (WGS) entry which is preliminary data.</text>
</comment>
<gene>
    <name evidence="9" type="ORF">GV832_14180</name>
</gene>
<dbReference type="GO" id="GO:0019265">
    <property type="term" value="P:glycine biosynthetic process, by transamination of glyoxylate"/>
    <property type="evidence" value="ECO:0007669"/>
    <property type="project" value="TreeGrafter"/>
</dbReference>
<evidence type="ECO:0000259" key="8">
    <source>
        <dbReference type="Pfam" id="PF00266"/>
    </source>
</evidence>
<dbReference type="InterPro" id="IPR020578">
    <property type="entry name" value="Aminotrans_V_PyrdxlP_BS"/>
</dbReference>
<keyword evidence="10" id="KW-1185">Reference proteome</keyword>
<name>A0AAE4YCA0_9RHOB</name>